<dbReference type="GO" id="GO:0005615">
    <property type="term" value="C:extracellular space"/>
    <property type="evidence" value="ECO:0007669"/>
    <property type="project" value="TreeGrafter"/>
</dbReference>
<evidence type="ECO:0000313" key="2">
    <source>
        <dbReference type="Proteomes" id="UP000762676"/>
    </source>
</evidence>
<keyword evidence="2" id="KW-1185">Reference proteome</keyword>
<sequence length="257" mass="29600">MADHGSRFSDIRQTQQGKLEERLPYFSFSFPPGFKALYPQAVEQLRRNRKRLTTMFDIHETFHDLLDNNPNRKSRTKERGISLFKPIPMSRTCQQAGIEPHWCACLNWADASQDKMLKASAGKAVVDYLNSLTEIARDRCETLSLDRVLSLARFVPKKDILMFKQSADAHGDIPDLTDNMTLNFEYLQVNLVTTPGQGRFETTIKHSLDTGDFTVHTDDISRTNMYGNASSCVQESLPSLRPYCYCKRKNYRFGLWR</sequence>
<dbReference type="EMBL" id="BMAT01009238">
    <property type="protein sequence ID" value="GFS02363.1"/>
    <property type="molecule type" value="Genomic_DNA"/>
</dbReference>
<proteinExistence type="predicted"/>
<dbReference type="PANTHER" id="PTHR10974">
    <property type="entry name" value="FI08016P-RELATED"/>
    <property type="match status" value="1"/>
</dbReference>
<name>A0AAV4HYD2_9GAST</name>
<evidence type="ECO:0000313" key="1">
    <source>
        <dbReference type="EMBL" id="GFS02363.1"/>
    </source>
</evidence>
<gene>
    <name evidence="1" type="ORF">ElyMa_004605400</name>
</gene>
<protein>
    <submittedName>
        <fullName evidence="1">Uncharacterized protein</fullName>
    </submittedName>
</protein>
<dbReference type="PANTHER" id="PTHR10974:SF1">
    <property type="entry name" value="FI08016P-RELATED"/>
    <property type="match status" value="1"/>
</dbReference>
<organism evidence="1 2">
    <name type="scientific">Elysia marginata</name>
    <dbReference type="NCBI Taxonomy" id="1093978"/>
    <lineage>
        <taxon>Eukaryota</taxon>
        <taxon>Metazoa</taxon>
        <taxon>Spiralia</taxon>
        <taxon>Lophotrochozoa</taxon>
        <taxon>Mollusca</taxon>
        <taxon>Gastropoda</taxon>
        <taxon>Heterobranchia</taxon>
        <taxon>Euthyneura</taxon>
        <taxon>Panpulmonata</taxon>
        <taxon>Sacoglossa</taxon>
        <taxon>Placobranchoidea</taxon>
        <taxon>Plakobranchidae</taxon>
        <taxon>Elysia</taxon>
    </lineage>
</organism>
<comment type="caution">
    <text evidence="1">The sequence shown here is derived from an EMBL/GenBank/DDBJ whole genome shotgun (WGS) entry which is preliminary data.</text>
</comment>
<dbReference type="Proteomes" id="UP000762676">
    <property type="component" value="Unassembled WGS sequence"/>
</dbReference>
<reference evidence="1 2" key="1">
    <citation type="journal article" date="2021" name="Elife">
        <title>Chloroplast acquisition without the gene transfer in kleptoplastic sea slugs, Plakobranchus ocellatus.</title>
        <authorList>
            <person name="Maeda T."/>
            <person name="Takahashi S."/>
            <person name="Yoshida T."/>
            <person name="Shimamura S."/>
            <person name="Takaki Y."/>
            <person name="Nagai Y."/>
            <person name="Toyoda A."/>
            <person name="Suzuki Y."/>
            <person name="Arimoto A."/>
            <person name="Ishii H."/>
            <person name="Satoh N."/>
            <person name="Nishiyama T."/>
            <person name="Hasebe M."/>
            <person name="Maruyama T."/>
            <person name="Minagawa J."/>
            <person name="Obokata J."/>
            <person name="Shigenobu S."/>
        </authorList>
    </citation>
    <scope>NUCLEOTIDE SEQUENCE [LARGE SCALE GENOMIC DNA]</scope>
</reference>
<dbReference type="InterPro" id="IPR004245">
    <property type="entry name" value="DUF229"/>
</dbReference>
<dbReference type="Pfam" id="PF02995">
    <property type="entry name" value="DUF229"/>
    <property type="match status" value="1"/>
</dbReference>
<dbReference type="AlphaFoldDB" id="A0AAV4HYD2"/>
<accession>A0AAV4HYD2</accession>